<organism evidence="10">
    <name type="scientific">marine metagenome</name>
    <dbReference type="NCBI Taxonomy" id="408172"/>
    <lineage>
        <taxon>unclassified sequences</taxon>
        <taxon>metagenomes</taxon>
        <taxon>ecological metagenomes</taxon>
    </lineage>
</organism>
<accession>A0A381UZU8</accession>
<keyword evidence="1" id="KW-0813">Transport</keyword>
<dbReference type="Pfam" id="PF03116">
    <property type="entry name" value="NQR2_RnfD_RnfE"/>
    <property type="match status" value="1"/>
</dbReference>
<evidence type="ECO:0000256" key="2">
    <source>
        <dbReference type="ARBA" id="ARBA00022553"/>
    </source>
</evidence>
<evidence type="ECO:0000256" key="1">
    <source>
        <dbReference type="ARBA" id="ARBA00022448"/>
    </source>
</evidence>
<reference evidence="10" key="1">
    <citation type="submission" date="2018-05" db="EMBL/GenBank/DDBJ databases">
        <authorList>
            <person name="Lanie J.A."/>
            <person name="Ng W.-L."/>
            <person name="Kazmierczak K.M."/>
            <person name="Andrzejewski T.M."/>
            <person name="Davidsen T.M."/>
            <person name="Wayne K.J."/>
            <person name="Tettelin H."/>
            <person name="Glass J.I."/>
            <person name="Rusch D."/>
            <person name="Podicherti R."/>
            <person name="Tsui H.-C.T."/>
            <person name="Winkler M.E."/>
        </authorList>
    </citation>
    <scope>NUCLEOTIDE SEQUENCE</scope>
</reference>
<keyword evidence="5 9" id="KW-0812">Transmembrane</keyword>
<sequence length="81" mass="9360">MKFLRKILDDLKPTFSPGGKFERWNVIFDVIENFFYSSGRRTFGSVHVRDASDVQRIMVTVMVATLPAVFYGMYNIGFQSL</sequence>
<evidence type="ECO:0000256" key="9">
    <source>
        <dbReference type="SAM" id="Phobius"/>
    </source>
</evidence>
<feature type="transmembrane region" description="Helical" evidence="9">
    <location>
        <begin position="57"/>
        <end position="74"/>
    </location>
</feature>
<gene>
    <name evidence="10" type="ORF">METZ01_LOCUS85347</name>
</gene>
<dbReference type="GO" id="GO:0055085">
    <property type="term" value="P:transmembrane transport"/>
    <property type="evidence" value="ECO:0007669"/>
    <property type="project" value="InterPro"/>
</dbReference>
<keyword evidence="2" id="KW-0597">Phosphoprotein</keyword>
<keyword evidence="3" id="KW-0285">Flavoprotein</keyword>
<protein>
    <recommendedName>
        <fullName evidence="11">NADH:ubiquinone reductase (Na(+)-transporting) subunit B</fullName>
    </recommendedName>
</protein>
<keyword evidence="8 9" id="KW-0472">Membrane</keyword>
<proteinExistence type="predicted"/>
<feature type="non-terminal residue" evidence="10">
    <location>
        <position position="81"/>
    </location>
</feature>
<evidence type="ECO:0000313" key="10">
    <source>
        <dbReference type="EMBL" id="SVA32493.1"/>
    </source>
</evidence>
<dbReference type="AlphaFoldDB" id="A0A381UZU8"/>
<evidence type="ECO:0000256" key="7">
    <source>
        <dbReference type="ARBA" id="ARBA00022989"/>
    </source>
</evidence>
<evidence type="ECO:0000256" key="8">
    <source>
        <dbReference type="ARBA" id="ARBA00023136"/>
    </source>
</evidence>
<dbReference type="EMBL" id="UINC01007290">
    <property type="protein sequence ID" value="SVA32493.1"/>
    <property type="molecule type" value="Genomic_DNA"/>
</dbReference>
<evidence type="ECO:0008006" key="11">
    <source>
        <dbReference type="Google" id="ProtNLM"/>
    </source>
</evidence>
<evidence type="ECO:0000256" key="3">
    <source>
        <dbReference type="ARBA" id="ARBA00022630"/>
    </source>
</evidence>
<keyword evidence="6" id="KW-1278">Translocase</keyword>
<keyword evidence="4" id="KW-0288">FMN</keyword>
<evidence type="ECO:0000256" key="4">
    <source>
        <dbReference type="ARBA" id="ARBA00022643"/>
    </source>
</evidence>
<name>A0A381UZU8_9ZZZZ</name>
<evidence type="ECO:0000256" key="5">
    <source>
        <dbReference type="ARBA" id="ARBA00022692"/>
    </source>
</evidence>
<dbReference type="GO" id="GO:0016020">
    <property type="term" value="C:membrane"/>
    <property type="evidence" value="ECO:0007669"/>
    <property type="project" value="InterPro"/>
</dbReference>
<evidence type="ECO:0000256" key="6">
    <source>
        <dbReference type="ARBA" id="ARBA00022967"/>
    </source>
</evidence>
<dbReference type="InterPro" id="IPR004338">
    <property type="entry name" value="NqrB/RnfD"/>
</dbReference>
<keyword evidence="7 9" id="KW-1133">Transmembrane helix</keyword>